<dbReference type="Gene3D" id="1.20.1250.20">
    <property type="entry name" value="MFS general substrate transporter like domains"/>
    <property type="match status" value="2"/>
</dbReference>
<organism evidence="3">
    <name type="scientific">metagenome</name>
    <dbReference type="NCBI Taxonomy" id="256318"/>
    <lineage>
        <taxon>unclassified sequences</taxon>
        <taxon>metagenomes</taxon>
    </lineage>
</organism>
<protein>
    <submittedName>
        <fullName evidence="3">Major facilitator superfamily MFS_1</fullName>
    </submittedName>
</protein>
<dbReference type="Pfam" id="PF13347">
    <property type="entry name" value="MFS_2"/>
    <property type="match status" value="1"/>
</dbReference>
<dbReference type="GO" id="GO:0008643">
    <property type="term" value="P:carbohydrate transport"/>
    <property type="evidence" value="ECO:0007669"/>
    <property type="project" value="InterPro"/>
</dbReference>
<keyword evidence="2" id="KW-0472">Membrane</keyword>
<feature type="compositionally biased region" description="Polar residues" evidence="1">
    <location>
        <begin position="1"/>
        <end position="12"/>
    </location>
</feature>
<feature type="transmembrane region" description="Helical" evidence="2">
    <location>
        <begin position="199"/>
        <end position="220"/>
    </location>
</feature>
<feature type="transmembrane region" description="Helical" evidence="2">
    <location>
        <begin position="421"/>
        <end position="443"/>
    </location>
</feature>
<dbReference type="InterPro" id="IPR039672">
    <property type="entry name" value="MFS_2"/>
</dbReference>
<proteinExistence type="predicted"/>
<keyword evidence="2" id="KW-0812">Transmembrane</keyword>
<feature type="region of interest" description="Disordered" evidence="1">
    <location>
        <begin position="1"/>
        <end position="26"/>
    </location>
</feature>
<feature type="transmembrane region" description="Helical" evidence="2">
    <location>
        <begin position="129"/>
        <end position="152"/>
    </location>
</feature>
<accession>A0A380TE42</accession>
<dbReference type="CDD" id="cd17332">
    <property type="entry name" value="MFS_MelB_like"/>
    <property type="match status" value="1"/>
</dbReference>
<reference evidence="3" key="1">
    <citation type="submission" date="2018-07" db="EMBL/GenBank/DDBJ databases">
        <authorList>
            <person name="Quirk P.G."/>
            <person name="Krulwich T.A."/>
        </authorList>
    </citation>
    <scope>NUCLEOTIDE SEQUENCE</scope>
</reference>
<gene>
    <name evidence="3" type="ORF">DF3PB_2210006</name>
</gene>
<dbReference type="PANTHER" id="PTHR11328:SF28">
    <property type="entry name" value="MAJOR FACILITATOR SUPERFAMILY DOMAIN-CONTAINING PROTEIN 12"/>
    <property type="match status" value="1"/>
</dbReference>
<evidence type="ECO:0000256" key="2">
    <source>
        <dbReference type="SAM" id="Phobius"/>
    </source>
</evidence>
<name>A0A380TE42_9ZZZZ</name>
<dbReference type="SUPFAM" id="SSF103473">
    <property type="entry name" value="MFS general substrate transporter"/>
    <property type="match status" value="1"/>
</dbReference>
<feature type="transmembrane region" description="Helical" evidence="2">
    <location>
        <begin position="34"/>
        <end position="53"/>
    </location>
</feature>
<feature type="transmembrane region" description="Helical" evidence="2">
    <location>
        <begin position="337"/>
        <end position="357"/>
    </location>
</feature>
<dbReference type="AlphaFoldDB" id="A0A380TE42"/>
<dbReference type="GO" id="GO:0015293">
    <property type="term" value="F:symporter activity"/>
    <property type="evidence" value="ECO:0007669"/>
    <property type="project" value="InterPro"/>
</dbReference>
<dbReference type="InterPro" id="IPR036259">
    <property type="entry name" value="MFS_trans_sf"/>
</dbReference>
<evidence type="ECO:0000313" key="3">
    <source>
        <dbReference type="EMBL" id="SUS05918.1"/>
    </source>
</evidence>
<keyword evidence="2" id="KW-1133">Transmembrane helix</keyword>
<evidence type="ECO:0000256" key="1">
    <source>
        <dbReference type="SAM" id="MobiDB-lite"/>
    </source>
</evidence>
<feature type="transmembrane region" description="Helical" evidence="2">
    <location>
        <begin position="285"/>
        <end position="303"/>
    </location>
</feature>
<dbReference type="PANTHER" id="PTHR11328">
    <property type="entry name" value="MAJOR FACILITATOR SUPERFAMILY DOMAIN-CONTAINING PROTEIN"/>
    <property type="match status" value="1"/>
</dbReference>
<feature type="transmembrane region" description="Helical" evidence="2">
    <location>
        <begin position="315"/>
        <end position="331"/>
    </location>
</feature>
<feature type="transmembrane region" description="Helical" evidence="2">
    <location>
        <begin position="65"/>
        <end position="84"/>
    </location>
</feature>
<feature type="transmembrane region" description="Helical" evidence="2">
    <location>
        <begin position="173"/>
        <end position="193"/>
    </location>
</feature>
<dbReference type="EMBL" id="UIDG01000137">
    <property type="protein sequence ID" value="SUS05918.1"/>
    <property type="molecule type" value="Genomic_DNA"/>
</dbReference>
<feature type="transmembrane region" description="Helical" evidence="2">
    <location>
        <begin position="252"/>
        <end position="273"/>
    </location>
</feature>
<dbReference type="GO" id="GO:0005886">
    <property type="term" value="C:plasma membrane"/>
    <property type="evidence" value="ECO:0007669"/>
    <property type="project" value="TreeGrafter"/>
</dbReference>
<sequence>MSSSFASPTREPTPQRAPEGAPGDHAQDIDRRTLLFYALPAIALAMPTIPLYVYLPTFYADTLGLGLVSTGAALLWARVFDVITDPLIGVASDRLVSRWGRRKPWIAAGAIPAAASVISLFNPPDGIGFAYLLGWSLGLYLGWTMVAIPYNAWGAELSREYHERARITGAREAAMILGVLTASALPAVAAATGGAERDGLAWVSWLAVLIGAPAIGLMLWRVSEQGPSAATRSGRWRELRAFLRNGPFARLLSAWFINGLANGLPSVLFLLYLQHCLAAGPVERGALIMTYFLAGILAIPLWLRISRRVGKHRAWCYAMILACLSFVWVPLLGPGDLVPFAVICVLTGMALGADLTLPPALQADVIDYDTLMTGDVCAGLFFALWSMSTKLALAVAVGVAFPLLAAFGFETAGSNSEAALAALAVIYAVIPTVLKIGAIAFVWNHPITLRRQLTIRRRLEQVARRGEGRR</sequence>
<feature type="transmembrane region" description="Helical" evidence="2">
    <location>
        <begin position="105"/>
        <end position="123"/>
    </location>
</feature>